<reference evidence="10 11" key="1">
    <citation type="submission" date="2018-08" db="EMBL/GenBank/DDBJ databases">
        <title>A genome reference for cultivated species of the human gut microbiota.</title>
        <authorList>
            <person name="Zou Y."/>
            <person name="Xue W."/>
            <person name="Luo G."/>
        </authorList>
    </citation>
    <scope>NUCLEOTIDE SEQUENCE [LARGE SCALE GENOMIC DNA]</scope>
    <source>
        <strain evidence="10 11">AM18-2AC</strain>
    </source>
</reference>
<organism evidence="10 11">
    <name type="scientific">Blautia obeum</name>
    <dbReference type="NCBI Taxonomy" id="40520"/>
    <lineage>
        <taxon>Bacteria</taxon>
        <taxon>Bacillati</taxon>
        <taxon>Bacillota</taxon>
        <taxon>Clostridia</taxon>
        <taxon>Lachnospirales</taxon>
        <taxon>Lachnospiraceae</taxon>
        <taxon>Blautia</taxon>
    </lineage>
</organism>
<keyword evidence="7" id="KW-0479">Metal-binding</keyword>
<evidence type="ECO:0000256" key="8">
    <source>
        <dbReference type="ARBA" id="ARBA00022801"/>
    </source>
</evidence>
<dbReference type="GO" id="GO:0046872">
    <property type="term" value="F:metal ion binding"/>
    <property type="evidence" value="ECO:0007669"/>
    <property type="project" value="UniProtKB-KW"/>
</dbReference>
<evidence type="ECO:0000256" key="7">
    <source>
        <dbReference type="ARBA" id="ARBA00022723"/>
    </source>
</evidence>
<evidence type="ECO:0000256" key="2">
    <source>
        <dbReference type="ARBA" id="ARBA00001946"/>
    </source>
</evidence>
<name>A0A414W4H6_9FIRM</name>
<dbReference type="InterPro" id="IPR035097">
    <property type="entry name" value="M29_N-terminal"/>
</dbReference>
<sequence length="354" mass="40138">MDTDKRWKALGESLINYSLAMQPGEKLMIAMYETESYPLALAAYEACIKAGGYPQIQFMSEALKHAVLKYGNEEQISWVPEIEKYGMEWADCYLALRGAFNLNECFDIPTDKVAKYQKAMGTISGLRWQKIRWALVRVPNERFAQQANVSYEYMMDMFFDACSIDWPAHVEQWKKVADILDKGNHLHLISEGTDFSFDYGGKKWIVADNKTNIPDGEINVSPIWDTVKGVVTFDFPATIGGKVIHNLKLTFKDGVVSEVQADDNVEFVKNIIASDEGSNRVGEFAFGTNPYVNVCTTDILIDEKIFGTIHMALGRPYDNAYYSSIHWDIIKDMRKGGTVEIDGKEIYKDGKFLI</sequence>
<dbReference type="Proteomes" id="UP000284024">
    <property type="component" value="Unassembled WGS sequence"/>
</dbReference>
<gene>
    <name evidence="10" type="ORF">DW222_05345</name>
</gene>
<evidence type="ECO:0000256" key="3">
    <source>
        <dbReference type="ARBA" id="ARBA00001947"/>
    </source>
</evidence>
<comment type="similarity">
    <text evidence="4">Belongs to the peptidase M29 family.</text>
</comment>
<dbReference type="RefSeq" id="WP_118235603.1">
    <property type="nucleotide sequence ID" value="NZ_QRJH01000002.1"/>
</dbReference>
<dbReference type="GO" id="GO:0008237">
    <property type="term" value="F:metallopeptidase activity"/>
    <property type="evidence" value="ECO:0007669"/>
    <property type="project" value="UniProtKB-KW"/>
</dbReference>
<dbReference type="Pfam" id="PF02073">
    <property type="entry name" value="Peptidase_M29"/>
    <property type="match status" value="1"/>
</dbReference>
<accession>A0A414W4H6</accession>
<evidence type="ECO:0000256" key="4">
    <source>
        <dbReference type="ARBA" id="ARBA00008236"/>
    </source>
</evidence>
<dbReference type="AlphaFoldDB" id="A0A414W4H6"/>
<keyword evidence="6" id="KW-0645">Protease</keyword>
<comment type="caution">
    <text evidence="10">The sequence shown here is derived from an EMBL/GenBank/DDBJ whole genome shotgun (WGS) entry which is preliminary data.</text>
</comment>
<dbReference type="GO" id="GO:0006508">
    <property type="term" value="P:proteolysis"/>
    <property type="evidence" value="ECO:0007669"/>
    <property type="project" value="UniProtKB-KW"/>
</dbReference>
<comment type="cofactor">
    <cofactor evidence="2">
        <name>Mg(2+)</name>
        <dbReference type="ChEBI" id="CHEBI:18420"/>
    </cofactor>
</comment>
<protein>
    <submittedName>
        <fullName evidence="10">Aminopeptidase</fullName>
    </submittedName>
</protein>
<dbReference type="InterPro" id="IPR000787">
    <property type="entry name" value="Peptidase_M29"/>
</dbReference>
<dbReference type="PANTHER" id="PTHR34448">
    <property type="entry name" value="AMINOPEPTIDASE"/>
    <property type="match status" value="1"/>
</dbReference>
<evidence type="ECO:0000313" key="10">
    <source>
        <dbReference type="EMBL" id="RHH20214.1"/>
    </source>
</evidence>
<evidence type="ECO:0000256" key="6">
    <source>
        <dbReference type="ARBA" id="ARBA00022670"/>
    </source>
</evidence>
<keyword evidence="9" id="KW-0482">Metalloprotease</keyword>
<dbReference type="InterPro" id="IPR052170">
    <property type="entry name" value="M29_Exopeptidase"/>
</dbReference>
<comment type="cofactor">
    <cofactor evidence="1">
        <name>Co(2+)</name>
        <dbReference type="ChEBI" id="CHEBI:48828"/>
    </cofactor>
</comment>
<proteinExistence type="inferred from homology"/>
<evidence type="ECO:0000256" key="5">
    <source>
        <dbReference type="ARBA" id="ARBA00022438"/>
    </source>
</evidence>
<dbReference type="GO" id="GO:0004177">
    <property type="term" value="F:aminopeptidase activity"/>
    <property type="evidence" value="ECO:0007669"/>
    <property type="project" value="UniProtKB-KW"/>
</dbReference>
<evidence type="ECO:0000256" key="9">
    <source>
        <dbReference type="ARBA" id="ARBA00023049"/>
    </source>
</evidence>
<evidence type="ECO:0000256" key="1">
    <source>
        <dbReference type="ARBA" id="ARBA00001941"/>
    </source>
</evidence>
<keyword evidence="8" id="KW-0378">Hydrolase</keyword>
<dbReference type="EMBL" id="QRJH01000002">
    <property type="protein sequence ID" value="RHH20214.1"/>
    <property type="molecule type" value="Genomic_DNA"/>
</dbReference>
<keyword evidence="5 10" id="KW-0031">Aminopeptidase</keyword>
<comment type="cofactor">
    <cofactor evidence="3">
        <name>Zn(2+)</name>
        <dbReference type="ChEBI" id="CHEBI:29105"/>
    </cofactor>
</comment>
<dbReference type="Gene3D" id="3.40.1830.10">
    <property type="entry name" value="Thermophilic metalloprotease (M29)"/>
    <property type="match status" value="1"/>
</dbReference>
<dbReference type="SUPFAM" id="SSF144052">
    <property type="entry name" value="Thermophilic metalloprotease-like"/>
    <property type="match status" value="1"/>
</dbReference>
<evidence type="ECO:0000313" key="11">
    <source>
        <dbReference type="Proteomes" id="UP000284024"/>
    </source>
</evidence>
<dbReference type="PANTHER" id="PTHR34448:SF1">
    <property type="entry name" value="BLL6088 PROTEIN"/>
    <property type="match status" value="1"/>
</dbReference>